<evidence type="ECO:0000259" key="4">
    <source>
        <dbReference type="Pfam" id="PF05592"/>
    </source>
</evidence>
<evidence type="ECO:0000256" key="1">
    <source>
        <dbReference type="ARBA" id="ARBA00001445"/>
    </source>
</evidence>
<keyword evidence="3 8" id="KW-0378">Hydrolase</keyword>
<reference evidence="8" key="1">
    <citation type="submission" date="2020-10" db="EMBL/GenBank/DDBJ databases">
        <authorList>
            <person name="Gilroy R."/>
        </authorList>
    </citation>
    <scope>NUCLEOTIDE SEQUENCE</scope>
    <source>
        <strain evidence="8">ChiSxjej2B14-8506</strain>
    </source>
</reference>
<dbReference type="InterPro" id="IPR012341">
    <property type="entry name" value="6hp_glycosidase-like_sf"/>
</dbReference>
<dbReference type="AlphaFoldDB" id="A0A9D1S5G1"/>
<sequence>MLTIYDLKCENFASPIGIATDKPRFSWKIHSDARACAQSCYQIQLSTDQSFESLVWDSGRLSGDQSQLCEYRGEPLAPDTRYWFRVRIEDNHREKSEWATSSFETGIFDPDGFHADFIASPLDKPEDSCGIYFRNGFDVNGEVVHAKAYVTALGMYDFHLNGSKVGDAYFAPGFLSYNKHLQVQAYDVTERLRQGQNVVGAVVGAGWYKGDLVWQDNRNTFGKKNALFVQLHITYADGRRQVIQTGEDWQSGLGPITFSELYHGETYDANLADPRWCDTLDGGHFVKCELVRVDKRIMTMQTGEFVRPQETIKPIAKIKTPAGETVFDFGQNMVGFVRVRVSGAKGDRVRLGFAEVLDKDGNFYTANMRKARNDINYILSGDGEEVFEPHFTFQGFRYIRVIEFPGFAQSDNFEGVVLDSDMASTGDFECSNPLINQLVSNVRWGFKGNSVDVPTDCPQRDERLGWTGDAQVFIRTACFLNDTRAFYSKWLDDMACDQLENGGIPHVIPDVLKNGDSACGWADAATICPWTLYICYGDKRELKKNYPMMKKWVEHVRSVANKGVYWDSGFHYGDWLALDAKEGSYLGATPNDLTATAYYAYSTLIMSKAAQVLGYSAESANYMRLHNDIVDFFKREFFTANGRLAVPTQTAHVLALMFDLVPEGAVQRTVDSLVKLIETNDNHLTTGFLGTPYLCYVLSRYGRLDVALKLLEREEFPSWLYSVKQGATTIWEHWDGIKPDGSFWSDAMNSFNHYAYGCILDWMVEVLAGINVDERMAGYKRFSVAPHLPENWDHLSCHYDSLYGRISIALKREDDELAVKLEVPENTLCMFKLGDFRKDFGSGAYEFKCPDVPILTKDADGPII</sequence>
<dbReference type="EMBL" id="DVNK01000051">
    <property type="protein sequence ID" value="HIU47242.1"/>
    <property type="molecule type" value="Genomic_DNA"/>
</dbReference>
<dbReference type="InterPro" id="IPR013737">
    <property type="entry name" value="Bac_rhamnosid_N"/>
</dbReference>
<feature type="domain" description="Alpha-L-rhamnosidase six-hairpin glycosidase" evidence="6">
    <location>
        <begin position="424"/>
        <end position="765"/>
    </location>
</feature>
<dbReference type="Pfam" id="PF25788">
    <property type="entry name" value="Ig_Rha78A_N"/>
    <property type="match status" value="1"/>
</dbReference>
<dbReference type="Gene3D" id="2.60.120.260">
    <property type="entry name" value="Galactose-binding domain-like"/>
    <property type="match status" value="2"/>
</dbReference>
<accession>A0A9D1S5G1</accession>
<evidence type="ECO:0000259" key="6">
    <source>
        <dbReference type="Pfam" id="PF17389"/>
    </source>
</evidence>
<proteinExistence type="predicted"/>
<dbReference type="PANTHER" id="PTHR33307">
    <property type="entry name" value="ALPHA-RHAMNOSIDASE (EUROFUNG)"/>
    <property type="match status" value="1"/>
</dbReference>
<dbReference type="InterPro" id="IPR035398">
    <property type="entry name" value="Bac_rhamnosid_C"/>
</dbReference>
<dbReference type="Pfam" id="PF17389">
    <property type="entry name" value="Bac_rhamnosid6H"/>
    <property type="match status" value="1"/>
</dbReference>
<evidence type="ECO:0000256" key="2">
    <source>
        <dbReference type="ARBA" id="ARBA00012652"/>
    </source>
</evidence>
<evidence type="ECO:0000313" key="9">
    <source>
        <dbReference type="Proteomes" id="UP000824123"/>
    </source>
</evidence>
<comment type="catalytic activity">
    <reaction evidence="1">
        <text>Hydrolysis of terminal non-reducing alpha-L-rhamnose residues in alpha-L-rhamnosides.</text>
        <dbReference type="EC" id="3.2.1.40"/>
    </reaction>
</comment>
<dbReference type="Proteomes" id="UP000824123">
    <property type="component" value="Unassembled WGS sequence"/>
</dbReference>
<dbReference type="Pfam" id="PF08531">
    <property type="entry name" value="Bac_rhamnosid_N"/>
    <property type="match status" value="1"/>
</dbReference>
<gene>
    <name evidence="8" type="ORF">IAC59_08280</name>
</gene>
<dbReference type="InterPro" id="IPR013783">
    <property type="entry name" value="Ig-like_fold"/>
</dbReference>
<dbReference type="GO" id="GO:0030596">
    <property type="term" value="F:alpha-L-rhamnosidase activity"/>
    <property type="evidence" value="ECO:0007669"/>
    <property type="project" value="UniProtKB-EC"/>
</dbReference>
<organism evidence="8 9">
    <name type="scientific">Candidatus Fimadaptatus faecigallinarum</name>
    <dbReference type="NCBI Taxonomy" id="2840814"/>
    <lineage>
        <taxon>Bacteria</taxon>
        <taxon>Bacillati</taxon>
        <taxon>Bacillota</taxon>
        <taxon>Clostridia</taxon>
        <taxon>Eubacteriales</taxon>
        <taxon>Candidatus Fimadaptatus</taxon>
    </lineage>
</organism>
<evidence type="ECO:0000313" key="8">
    <source>
        <dbReference type="EMBL" id="HIU47242.1"/>
    </source>
</evidence>
<comment type="caution">
    <text evidence="8">The sequence shown here is derived from an EMBL/GenBank/DDBJ whole genome shotgun (WGS) entry which is preliminary data.</text>
</comment>
<feature type="domain" description="Alpha-L-rhamnosidase C-terminal" evidence="7">
    <location>
        <begin position="774"/>
        <end position="836"/>
    </location>
</feature>
<name>A0A9D1S5G1_9FIRM</name>
<evidence type="ECO:0000256" key="3">
    <source>
        <dbReference type="ARBA" id="ARBA00022801"/>
    </source>
</evidence>
<dbReference type="Pfam" id="PF17390">
    <property type="entry name" value="Bac_rhamnosid_C"/>
    <property type="match status" value="1"/>
</dbReference>
<dbReference type="InterPro" id="IPR008902">
    <property type="entry name" value="Rhamnosid_concanavalin"/>
</dbReference>
<dbReference type="InterPro" id="IPR016007">
    <property type="entry name" value="Alpha_rhamnosid"/>
</dbReference>
<feature type="domain" description="Alpha-L-rhamnosidase concanavalin-like" evidence="4">
    <location>
        <begin position="319"/>
        <end position="418"/>
    </location>
</feature>
<dbReference type="EC" id="3.2.1.40" evidence="2"/>
<dbReference type="PANTHER" id="PTHR33307:SF6">
    <property type="entry name" value="ALPHA-RHAMNOSIDASE (EUROFUNG)-RELATED"/>
    <property type="match status" value="1"/>
</dbReference>
<dbReference type="SUPFAM" id="SSF48208">
    <property type="entry name" value="Six-hairpin glycosidases"/>
    <property type="match status" value="1"/>
</dbReference>
<dbReference type="Pfam" id="PF05592">
    <property type="entry name" value="Bac_rhamnosid"/>
    <property type="match status" value="1"/>
</dbReference>
<dbReference type="PIRSF" id="PIRSF010631">
    <property type="entry name" value="A-rhamnsds"/>
    <property type="match status" value="1"/>
</dbReference>
<evidence type="ECO:0000259" key="7">
    <source>
        <dbReference type="Pfam" id="PF17390"/>
    </source>
</evidence>
<dbReference type="InterPro" id="IPR008928">
    <property type="entry name" value="6-hairpin_glycosidase_sf"/>
</dbReference>
<dbReference type="Gene3D" id="2.60.420.10">
    <property type="entry name" value="Maltose phosphorylase, domain 3"/>
    <property type="match status" value="1"/>
</dbReference>
<dbReference type="Gene3D" id="1.50.10.10">
    <property type="match status" value="1"/>
</dbReference>
<dbReference type="InterPro" id="IPR035396">
    <property type="entry name" value="Bac_rhamnosid6H"/>
</dbReference>
<dbReference type="GO" id="GO:0005975">
    <property type="term" value="P:carbohydrate metabolic process"/>
    <property type="evidence" value="ECO:0007669"/>
    <property type="project" value="InterPro"/>
</dbReference>
<feature type="domain" description="Bacterial alpha-L-rhamnosidase N-terminal" evidence="5">
    <location>
        <begin position="142"/>
        <end position="307"/>
    </location>
</feature>
<evidence type="ECO:0000259" key="5">
    <source>
        <dbReference type="Pfam" id="PF08531"/>
    </source>
</evidence>
<dbReference type="Gene3D" id="2.60.40.10">
    <property type="entry name" value="Immunoglobulins"/>
    <property type="match status" value="1"/>
</dbReference>
<reference evidence="8" key="2">
    <citation type="journal article" date="2021" name="PeerJ">
        <title>Extensive microbial diversity within the chicken gut microbiome revealed by metagenomics and culture.</title>
        <authorList>
            <person name="Gilroy R."/>
            <person name="Ravi A."/>
            <person name="Getino M."/>
            <person name="Pursley I."/>
            <person name="Horton D.L."/>
            <person name="Alikhan N.F."/>
            <person name="Baker D."/>
            <person name="Gharbi K."/>
            <person name="Hall N."/>
            <person name="Watson M."/>
            <person name="Adriaenssens E.M."/>
            <person name="Foster-Nyarko E."/>
            <person name="Jarju S."/>
            <person name="Secka A."/>
            <person name="Antonio M."/>
            <person name="Oren A."/>
            <person name="Chaudhuri R.R."/>
            <person name="La Ragione R."/>
            <person name="Hildebrand F."/>
            <person name="Pallen M.J."/>
        </authorList>
    </citation>
    <scope>NUCLEOTIDE SEQUENCE</scope>
    <source>
        <strain evidence="8">ChiSxjej2B14-8506</strain>
    </source>
</reference>
<protein>
    <recommendedName>
        <fullName evidence="2">alpha-L-rhamnosidase</fullName>
        <ecNumber evidence="2">3.2.1.40</ecNumber>
    </recommendedName>
</protein>